<protein>
    <recommendedName>
        <fullName evidence="6">CopG family transcriptional regulator</fullName>
    </recommendedName>
</protein>
<dbReference type="Proteomes" id="UP000886076">
    <property type="component" value="Unassembled WGS sequence"/>
</dbReference>
<gene>
    <name evidence="4" type="ORF">C0188_01515</name>
    <name evidence="2" type="ORF">ENO39_00070</name>
    <name evidence="3" type="ORF">IOK49_00755</name>
</gene>
<reference evidence="3" key="3">
    <citation type="submission" date="2020-10" db="EMBL/GenBank/DDBJ databases">
        <title>Fervidococcus fontis strain 3639Fd - the first crenarchaeon capable of growth on lipids.</title>
        <authorList>
            <person name="Kochetkova T.V."/>
            <person name="Elcheninov A.G."/>
            <person name="Toschakov S.V."/>
            <person name="Kublanov I.V."/>
        </authorList>
    </citation>
    <scope>NUCLEOTIDE SEQUENCE</scope>
    <source>
        <strain evidence="3">3639Fd</strain>
    </source>
</reference>
<sequence>MSPMLCFSLTEEQYKKLQNLANSMGYSDVGEFVKQNIFNLQPSKLPLTQQEVKTAQEKIQLERDQFQNLIRTIQDLINPFTAKIDELTRSFAELKEEMERIESKIGEVETRKELPKQKFQAKETQSQKVKPKAIERLKSEGVVFQKDLSWLNTPRAFFERLRKDGAVVMTLGNEYVAIDRTFWEDFKNELSKINERNADKVSKMLSEKMAILFKRLLEEGKVMYVENEGWVVEEEGT</sequence>
<comment type="caution">
    <text evidence="4">The sequence shown here is derived from an EMBL/GenBank/DDBJ whole genome shotgun (WGS) entry which is preliminary data.</text>
</comment>
<name>A0A2J6N388_9CREN</name>
<dbReference type="Proteomes" id="UP000652307">
    <property type="component" value="Unassembled WGS sequence"/>
</dbReference>
<evidence type="ECO:0000313" key="2">
    <source>
        <dbReference type="EMBL" id="HEW63449.1"/>
    </source>
</evidence>
<keyword evidence="1" id="KW-0175">Coiled coil</keyword>
<reference evidence="4 5" key="1">
    <citation type="submission" date="2018-01" db="EMBL/GenBank/DDBJ databases">
        <title>Metagenomic assembled genomes from two thermal pools in the Uzon Caldera, Kamchatka, Russia.</title>
        <authorList>
            <person name="Wilkins L."/>
            <person name="Ettinger C."/>
        </authorList>
    </citation>
    <scope>NUCLEOTIDE SEQUENCE [LARGE SCALE GENOMIC DNA]</scope>
    <source>
        <strain evidence="4">ZAV-06</strain>
    </source>
</reference>
<dbReference type="EMBL" id="PNIM01000006">
    <property type="protein sequence ID" value="PMB75769.1"/>
    <property type="molecule type" value="Genomic_DNA"/>
</dbReference>
<evidence type="ECO:0000313" key="5">
    <source>
        <dbReference type="Proteomes" id="UP000237153"/>
    </source>
</evidence>
<accession>A0A2J6N388</accession>
<dbReference type="AlphaFoldDB" id="A0A2J6N388"/>
<dbReference type="Proteomes" id="UP000237153">
    <property type="component" value="Unassembled WGS sequence"/>
</dbReference>
<proteinExistence type="predicted"/>
<evidence type="ECO:0000256" key="1">
    <source>
        <dbReference type="SAM" id="Coils"/>
    </source>
</evidence>
<dbReference type="EMBL" id="JADEZV010000001">
    <property type="protein sequence ID" value="MBE9390619.1"/>
    <property type="molecule type" value="Genomic_DNA"/>
</dbReference>
<evidence type="ECO:0000313" key="4">
    <source>
        <dbReference type="EMBL" id="PMB75769.1"/>
    </source>
</evidence>
<evidence type="ECO:0008006" key="6">
    <source>
        <dbReference type="Google" id="ProtNLM"/>
    </source>
</evidence>
<evidence type="ECO:0000313" key="3">
    <source>
        <dbReference type="EMBL" id="MBE9390619.1"/>
    </source>
</evidence>
<dbReference type="RefSeq" id="WP_193803273.1">
    <property type="nucleotide sequence ID" value="NZ_DSFH01000001.1"/>
</dbReference>
<organism evidence="4 5">
    <name type="scientific">Fervidicoccus fontis</name>
    <dbReference type="NCBI Taxonomy" id="683846"/>
    <lineage>
        <taxon>Archaea</taxon>
        <taxon>Thermoproteota</taxon>
        <taxon>Thermoprotei</taxon>
        <taxon>Fervidicoccales</taxon>
        <taxon>Fervidicoccaceae</taxon>
        <taxon>Fervidicoccus</taxon>
    </lineage>
</organism>
<feature type="coiled-coil region" evidence="1">
    <location>
        <begin position="52"/>
        <end position="111"/>
    </location>
</feature>
<dbReference type="EMBL" id="DSFH01000001">
    <property type="protein sequence ID" value="HEW63449.1"/>
    <property type="molecule type" value="Genomic_DNA"/>
</dbReference>
<reference evidence="2" key="2">
    <citation type="journal article" date="2020" name="mSystems">
        <title>Genome- and Community-Level Interaction Insights into Carbon Utilization and Element Cycling Functions of Hydrothermarchaeota in Hydrothermal Sediment.</title>
        <authorList>
            <person name="Zhou Z."/>
            <person name="Liu Y."/>
            <person name="Xu W."/>
            <person name="Pan J."/>
            <person name="Luo Z.H."/>
            <person name="Li M."/>
        </authorList>
    </citation>
    <scope>NUCLEOTIDE SEQUENCE [LARGE SCALE GENOMIC DNA]</scope>
    <source>
        <strain evidence="2">SpSt-1261</strain>
    </source>
</reference>